<dbReference type="Proteomes" id="UP001163324">
    <property type="component" value="Chromosome 5"/>
</dbReference>
<keyword evidence="2" id="KW-1185">Reference proteome</keyword>
<reference evidence="1" key="1">
    <citation type="submission" date="2022-10" db="EMBL/GenBank/DDBJ databases">
        <title>Complete Genome of Trichothecium roseum strain YXFP-22015, a Plant Pathogen Isolated from Citrus.</title>
        <authorList>
            <person name="Wang Y."/>
            <person name="Zhu L."/>
        </authorList>
    </citation>
    <scope>NUCLEOTIDE SEQUENCE</scope>
    <source>
        <strain evidence="1">YXFP-22015</strain>
    </source>
</reference>
<gene>
    <name evidence="1" type="ORF">N3K66_005369</name>
</gene>
<evidence type="ECO:0000313" key="1">
    <source>
        <dbReference type="EMBL" id="KAI9898908.1"/>
    </source>
</evidence>
<protein>
    <submittedName>
        <fullName evidence="1">Uncharacterized protein</fullName>
    </submittedName>
</protein>
<organism evidence="1 2">
    <name type="scientific">Trichothecium roseum</name>
    <dbReference type="NCBI Taxonomy" id="47278"/>
    <lineage>
        <taxon>Eukaryota</taxon>
        <taxon>Fungi</taxon>
        <taxon>Dikarya</taxon>
        <taxon>Ascomycota</taxon>
        <taxon>Pezizomycotina</taxon>
        <taxon>Sordariomycetes</taxon>
        <taxon>Hypocreomycetidae</taxon>
        <taxon>Hypocreales</taxon>
        <taxon>Hypocreales incertae sedis</taxon>
        <taxon>Trichothecium</taxon>
    </lineage>
</organism>
<accession>A0ACC0UZ09</accession>
<evidence type="ECO:0000313" key="2">
    <source>
        <dbReference type="Proteomes" id="UP001163324"/>
    </source>
</evidence>
<name>A0ACC0UZ09_9HYPO</name>
<proteinExistence type="predicted"/>
<dbReference type="EMBL" id="CM047944">
    <property type="protein sequence ID" value="KAI9898908.1"/>
    <property type="molecule type" value="Genomic_DNA"/>
</dbReference>
<sequence>MASTSSPVQVAFSTAIKEFKNQLKDASVYDQILQTTSIDQVYDATEKLQREQAQSRRLRHLSKIEPFLNRLREYNGAISTFVQAKPEILALIWGPIVLVLQWADVLKQSFDAIVDTLENIGTLLPEFSRVSSIYKDNDRINHFMALFFENILDLYAIALKFFGQSRLKFVFEVLWPSQKAKIAVVARNISKHAELMRSEVHLTEIQQASEARDRELKHHAKTEEASIKQDFFNLQAQVSPKSYDADLYRFDALVCKGTGKWLLRDAGFKKWADAPKPSSNIFWLKGIPGAVIKLIHNRLISVGVVKLKLSKSF</sequence>
<comment type="caution">
    <text evidence="1">The sequence shown here is derived from an EMBL/GenBank/DDBJ whole genome shotgun (WGS) entry which is preliminary data.</text>
</comment>